<feature type="region of interest" description="Disordered" evidence="1">
    <location>
        <begin position="1"/>
        <end position="179"/>
    </location>
</feature>
<accession>A0A9P4ULP4</accession>
<name>A0A9P4ULP4_9PEZI</name>
<evidence type="ECO:0000256" key="1">
    <source>
        <dbReference type="SAM" id="MobiDB-lite"/>
    </source>
</evidence>
<feature type="compositionally biased region" description="Polar residues" evidence="1">
    <location>
        <begin position="1"/>
        <end position="14"/>
    </location>
</feature>
<reference evidence="2" key="1">
    <citation type="journal article" date="2020" name="Stud. Mycol.">
        <title>101 Dothideomycetes genomes: a test case for predicting lifestyles and emergence of pathogens.</title>
        <authorList>
            <person name="Haridas S."/>
            <person name="Albert R."/>
            <person name="Binder M."/>
            <person name="Bloem J."/>
            <person name="Labutti K."/>
            <person name="Salamov A."/>
            <person name="Andreopoulos B."/>
            <person name="Baker S."/>
            <person name="Barry K."/>
            <person name="Bills G."/>
            <person name="Bluhm B."/>
            <person name="Cannon C."/>
            <person name="Castanera R."/>
            <person name="Culley D."/>
            <person name="Daum C."/>
            <person name="Ezra D."/>
            <person name="Gonzalez J."/>
            <person name="Henrissat B."/>
            <person name="Kuo A."/>
            <person name="Liang C."/>
            <person name="Lipzen A."/>
            <person name="Lutzoni F."/>
            <person name="Magnuson J."/>
            <person name="Mondo S."/>
            <person name="Nolan M."/>
            <person name="Ohm R."/>
            <person name="Pangilinan J."/>
            <person name="Park H.-J."/>
            <person name="Ramirez L."/>
            <person name="Alfaro M."/>
            <person name="Sun H."/>
            <person name="Tritt A."/>
            <person name="Yoshinaga Y."/>
            <person name="Zwiers L.-H."/>
            <person name="Turgeon B."/>
            <person name="Goodwin S."/>
            <person name="Spatafora J."/>
            <person name="Crous P."/>
            <person name="Grigoriev I."/>
        </authorList>
    </citation>
    <scope>NUCLEOTIDE SEQUENCE</scope>
    <source>
        <strain evidence="2">CBS 116435</strain>
    </source>
</reference>
<proteinExistence type="predicted"/>
<evidence type="ECO:0000313" key="2">
    <source>
        <dbReference type="EMBL" id="KAF2718739.1"/>
    </source>
</evidence>
<dbReference type="AlphaFoldDB" id="A0A9P4ULP4"/>
<keyword evidence="3" id="KW-1185">Reference proteome</keyword>
<evidence type="ECO:0000313" key="3">
    <source>
        <dbReference type="Proteomes" id="UP000799441"/>
    </source>
</evidence>
<dbReference type="Proteomes" id="UP000799441">
    <property type="component" value="Unassembled WGS sequence"/>
</dbReference>
<dbReference type="OrthoDB" id="3260716at2759"/>
<feature type="compositionally biased region" description="Basic and acidic residues" evidence="1">
    <location>
        <begin position="22"/>
        <end position="31"/>
    </location>
</feature>
<sequence length="179" mass="18095">MSTTRNTDSISNQMPGGGSGEIHARVPRDEPITTSGHKPGKLVGNDAVPEFSAQTLPAGSAPADRTFQPNTGSEVPPVDPSGTASASETLGGATSAEVHTGLGHPGQGQTSQELHHDGQAGRKNPGSSLEGVGATVKQSGINAHDPAFANQRALDKDEAVVGRGNVGGPPAEERLPESL</sequence>
<gene>
    <name evidence="2" type="ORF">K431DRAFT_348468</name>
</gene>
<protein>
    <submittedName>
        <fullName evidence="2">Uncharacterized protein</fullName>
    </submittedName>
</protein>
<dbReference type="EMBL" id="MU003820">
    <property type="protein sequence ID" value="KAF2718739.1"/>
    <property type="molecule type" value="Genomic_DNA"/>
</dbReference>
<comment type="caution">
    <text evidence="2">The sequence shown here is derived from an EMBL/GenBank/DDBJ whole genome shotgun (WGS) entry which is preliminary data.</text>
</comment>
<organism evidence="2 3">
    <name type="scientific">Polychaeton citri CBS 116435</name>
    <dbReference type="NCBI Taxonomy" id="1314669"/>
    <lineage>
        <taxon>Eukaryota</taxon>
        <taxon>Fungi</taxon>
        <taxon>Dikarya</taxon>
        <taxon>Ascomycota</taxon>
        <taxon>Pezizomycotina</taxon>
        <taxon>Dothideomycetes</taxon>
        <taxon>Dothideomycetidae</taxon>
        <taxon>Capnodiales</taxon>
        <taxon>Capnodiaceae</taxon>
        <taxon>Polychaeton</taxon>
    </lineage>
</organism>